<name>A0ABX7C2X8_9HYPH</name>
<reference evidence="2 3" key="1">
    <citation type="submission" date="2021-01" db="EMBL/GenBank/DDBJ databases">
        <title>Genome seq and assembly of Devosia sp. G19.</title>
        <authorList>
            <person name="Chhetri G."/>
        </authorList>
    </citation>
    <scope>NUCLEOTIDE SEQUENCE [LARGE SCALE GENOMIC DNA]</scope>
    <source>
        <strain evidence="2 3">G19</strain>
    </source>
</reference>
<feature type="chain" id="PRO_5045501803" description="DUF2155 domain-containing protein" evidence="1">
    <location>
        <begin position="24"/>
        <end position="97"/>
    </location>
</feature>
<keyword evidence="1" id="KW-0732">Signal</keyword>
<dbReference type="RefSeq" id="WP_201660229.1">
    <property type="nucleotide sequence ID" value="NZ_CP068047.1"/>
</dbReference>
<keyword evidence="3" id="KW-1185">Reference proteome</keyword>
<gene>
    <name evidence="2" type="ORF">JI749_05195</name>
</gene>
<dbReference type="PROSITE" id="PS51257">
    <property type="entry name" value="PROKAR_LIPOPROTEIN"/>
    <property type="match status" value="1"/>
</dbReference>
<feature type="signal peptide" evidence="1">
    <location>
        <begin position="1"/>
        <end position="23"/>
    </location>
</feature>
<organism evidence="2 3">
    <name type="scientific">Devosia oryziradicis</name>
    <dbReference type="NCBI Taxonomy" id="2801335"/>
    <lineage>
        <taxon>Bacteria</taxon>
        <taxon>Pseudomonadati</taxon>
        <taxon>Pseudomonadota</taxon>
        <taxon>Alphaproteobacteria</taxon>
        <taxon>Hyphomicrobiales</taxon>
        <taxon>Devosiaceae</taxon>
        <taxon>Devosia</taxon>
    </lineage>
</organism>
<evidence type="ECO:0000313" key="2">
    <source>
        <dbReference type="EMBL" id="QQR37015.1"/>
    </source>
</evidence>
<accession>A0ABX7C2X8</accession>
<dbReference type="EMBL" id="CP068047">
    <property type="protein sequence ID" value="QQR37015.1"/>
    <property type="molecule type" value="Genomic_DNA"/>
</dbReference>
<evidence type="ECO:0008006" key="4">
    <source>
        <dbReference type="Google" id="ProtNLM"/>
    </source>
</evidence>
<proteinExistence type="predicted"/>
<evidence type="ECO:0000256" key="1">
    <source>
        <dbReference type="SAM" id="SignalP"/>
    </source>
</evidence>
<sequence length="97" mass="10427">MNTKLLLLQTALLACLATGPAAAQEDQYDLVLTIVSENGNQAELPGFLLDSSYFGCLAEKEKQLVPRPVPEGVLMSPGGGSHAWTVISVECKRKARR</sequence>
<dbReference type="Proteomes" id="UP000595460">
    <property type="component" value="Chromosome"/>
</dbReference>
<evidence type="ECO:0000313" key="3">
    <source>
        <dbReference type="Proteomes" id="UP000595460"/>
    </source>
</evidence>
<protein>
    <recommendedName>
        <fullName evidence="4">DUF2155 domain-containing protein</fullName>
    </recommendedName>
</protein>